<dbReference type="EMBL" id="OU963865">
    <property type="protein sequence ID" value="CAH0388079.1"/>
    <property type="molecule type" value="Genomic_DNA"/>
</dbReference>
<evidence type="ECO:0000313" key="3">
    <source>
        <dbReference type="Proteomes" id="UP001152759"/>
    </source>
</evidence>
<name>A0A9P0A8U8_BEMTA</name>
<gene>
    <name evidence="2" type="ORF">BEMITA_LOCUS7022</name>
</gene>
<reference evidence="2" key="1">
    <citation type="submission" date="2021-12" db="EMBL/GenBank/DDBJ databases">
        <authorList>
            <person name="King R."/>
        </authorList>
    </citation>
    <scope>NUCLEOTIDE SEQUENCE</scope>
</reference>
<dbReference type="AlphaFoldDB" id="A0A9P0A8U8"/>
<evidence type="ECO:0000256" key="1">
    <source>
        <dbReference type="SAM" id="SignalP"/>
    </source>
</evidence>
<feature type="signal peptide" evidence="1">
    <location>
        <begin position="1"/>
        <end position="23"/>
    </location>
</feature>
<sequence length="261" mass="29637">MTLMTVSLVTLALWSFCASNVNAQNYKLSELTWHPGTYYKCIHPDMHFLVVDSETLIYTMDHSVTKTYTTVVEVKKKSAFANGVYVKEKIIRRSGNFNPNVGAAMAKSLIGKRLPYDKLRCNGPRYLSYFLYGEILTSRIDRFAHGGLSPDCPLQRSLHGLTVHYVTDPKFELQDNQGHMIPVDSLENYPSYESIYGYLRHAPTSPTMRQRSSSPVRRGSSFLSRSSYKNCLSTTIISTAVRAAQCTFQFDEHRIPMCNEC</sequence>
<organism evidence="2 3">
    <name type="scientific">Bemisia tabaci</name>
    <name type="common">Sweetpotato whitefly</name>
    <name type="synonym">Aleurodes tabaci</name>
    <dbReference type="NCBI Taxonomy" id="7038"/>
    <lineage>
        <taxon>Eukaryota</taxon>
        <taxon>Metazoa</taxon>
        <taxon>Ecdysozoa</taxon>
        <taxon>Arthropoda</taxon>
        <taxon>Hexapoda</taxon>
        <taxon>Insecta</taxon>
        <taxon>Pterygota</taxon>
        <taxon>Neoptera</taxon>
        <taxon>Paraneoptera</taxon>
        <taxon>Hemiptera</taxon>
        <taxon>Sternorrhyncha</taxon>
        <taxon>Aleyrodoidea</taxon>
        <taxon>Aleyrodidae</taxon>
        <taxon>Aleyrodinae</taxon>
        <taxon>Bemisia</taxon>
    </lineage>
</organism>
<dbReference type="Proteomes" id="UP001152759">
    <property type="component" value="Chromosome 4"/>
</dbReference>
<keyword evidence="1" id="KW-0732">Signal</keyword>
<evidence type="ECO:0000313" key="2">
    <source>
        <dbReference type="EMBL" id="CAH0388079.1"/>
    </source>
</evidence>
<feature type="chain" id="PRO_5040480052" evidence="1">
    <location>
        <begin position="24"/>
        <end position="261"/>
    </location>
</feature>
<keyword evidence="3" id="KW-1185">Reference proteome</keyword>
<protein>
    <submittedName>
        <fullName evidence="2">Uncharacterized protein</fullName>
    </submittedName>
</protein>
<accession>A0A9P0A8U8</accession>
<proteinExistence type="predicted"/>